<dbReference type="InterPro" id="IPR006640">
    <property type="entry name" value="SprT-like_domain"/>
</dbReference>
<dbReference type="NCBIfam" id="NF003339">
    <property type="entry name" value="PRK04351.1"/>
    <property type="match status" value="1"/>
</dbReference>
<comment type="caution">
    <text evidence="2">The sequence shown here is derived from an EMBL/GenBank/DDBJ whole genome shotgun (WGS) entry which is preliminary data.</text>
</comment>
<dbReference type="RefSeq" id="WP_125650679.1">
    <property type="nucleotide sequence ID" value="NZ_JBHTOH010000022.1"/>
</dbReference>
<dbReference type="Pfam" id="PF17283">
    <property type="entry name" value="Zn_ribbon_SprT"/>
    <property type="match status" value="1"/>
</dbReference>
<evidence type="ECO:0000313" key="3">
    <source>
        <dbReference type="Proteomes" id="UP001597191"/>
    </source>
</evidence>
<dbReference type="Pfam" id="PF10263">
    <property type="entry name" value="SprT-like"/>
    <property type="match status" value="1"/>
</dbReference>
<sequence length="161" mass="19252">MTDFELQKLVEQISWADFHRPFEHQARFNSRLKTTGGRYFSGDHHLDFNPRFVAYQNGELLPDIIRHELCHYHLDLLGLPHDHRAVEFRQLLKEVGGLRFVPRINPVVTRSKRAQYHYRCLNCGMDYWRQRRINTQRYVCGRCRGKLQQIAIDPTAKINYN</sequence>
<evidence type="ECO:0000259" key="1">
    <source>
        <dbReference type="SMART" id="SM00731"/>
    </source>
</evidence>
<protein>
    <submittedName>
        <fullName evidence="2">SprT family protein</fullName>
    </submittedName>
</protein>
<keyword evidence="3" id="KW-1185">Reference proteome</keyword>
<reference evidence="3" key="1">
    <citation type="journal article" date="2019" name="Int. J. Syst. Evol. Microbiol.">
        <title>The Global Catalogue of Microorganisms (GCM) 10K type strain sequencing project: providing services to taxonomists for standard genome sequencing and annotation.</title>
        <authorList>
            <consortium name="The Broad Institute Genomics Platform"/>
            <consortium name="The Broad Institute Genome Sequencing Center for Infectious Disease"/>
            <person name="Wu L."/>
            <person name="Ma J."/>
        </authorList>
    </citation>
    <scope>NUCLEOTIDE SEQUENCE [LARGE SCALE GENOMIC DNA]</scope>
    <source>
        <strain evidence="3">CCM 8937</strain>
    </source>
</reference>
<proteinExistence type="predicted"/>
<name>A0ABW4BM52_9LACO</name>
<dbReference type="Proteomes" id="UP001597191">
    <property type="component" value="Unassembled WGS sequence"/>
</dbReference>
<gene>
    <name evidence="2" type="ORF">ACFQ4R_03470</name>
</gene>
<evidence type="ECO:0000313" key="2">
    <source>
        <dbReference type="EMBL" id="MFD1410675.1"/>
    </source>
</evidence>
<organism evidence="2 3">
    <name type="scientific">Lapidilactobacillus gannanensis</name>
    <dbReference type="NCBI Taxonomy" id="2486002"/>
    <lineage>
        <taxon>Bacteria</taxon>
        <taxon>Bacillati</taxon>
        <taxon>Bacillota</taxon>
        <taxon>Bacilli</taxon>
        <taxon>Lactobacillales</taxon>
        <taxon>Lactobacillaceae</taxon>
        <taxon>Lapidilactobacillus</taxon>
    </lineage>
</organism>
<accession>A0ABW4BM52</accession>
<dbReference type="EMBL" id="JBHTOH010000022">
    <property type="protein sequence ID" value="MFD1410675.1"/>
    <property type="molecule type" value="Genomic_DNA"/>
</dbReference>
<dbReference type="SMART" id="SM00731">
    <property type="entry name" value="SprT"/>
    <property type="match status" value="1"/>
</dbReference>
<feature type="domain" description="SprT-like" evidence="1">
    <location>
        <begin position="4"/>
        <end position="150"/>
    </location>
</feature>
<dbReference type="InterPro" id="IPR035240">
    <property type="entry name" value="SprT_Zn_ribbon"/>
</dbReference>